<gene>
    <name evidence="8" type="ORF">DMP07_01445</name>
</gene>
<feature type="signal peptide" evidence="7">
    <location>
        <begin position="1"/>
        <end position="20"/>
    </location>
</feature>
<evidence type="ECO:0000256" key="5">
    <source>
        <dbReference type="ARBA" id="ARBA00023139"/>
    </source>
</evidence>
<comment type="similarity">
    <text evidence="2">Belongs to the NlpA lipoprotein family.</text>
</comment>
<keyword evidence="3 7" id="KW-0732">Signal</keyword>
<evidence type="ECO:0000313" key="9">
    <source>
        <dbReference type="Proteomes" id="UP000267368"/>
    </source>
</evidence>
<dbReference type="PANTHER" id="PTHR30429">
    <property type="entry name" value="D-METHIONINE-BINDING LIPOPROTEIN METQ"/>
    <property type="match status" value="1"/>
</dbReference>
<dbReference type="OrthoDB" id="9812878at2"/>
<dbReference type="Pfam" id="PF03180">
    <property type="entry name" value="Lipoprotein_9"/>
    <property type="match status" value="2"/>
</dbReference>
<evidence type="ECO:0000256" key="7">
    <source>
        <dbReference type="SAM" id="SignalP"/>
    </source>
</evidence>
<evidence type="ECO:0000256" key="1">
    <source>
        <dbReference type="ARBA" id="ARBA00004635"/>
    </source>
</evidence>
<name>A0A3N0AI80_9ACTN</name>
<evidence type="ECO:0000313" key="8">
    <source>
        <dbReference type="EMBL" id="RNL21530.1"/>
    </source>
</evidence>
<keyword evidence="5" id="KW-0564">Palmitate</keyword>
<keyword evidence="4" id="KW-0472">Membrane</keyword>
<dbReference type="GO" id="GO:0016020">
    <property type="term" value="C:membrane"/>
    <property type="evidence" value="ECO:0007669"/>
    <property type="project" value="UniProtKB-SubCell"/>
</dbReference>
<proteinExistence type="inferred from homology"/>
<keyword evidence="6" id="KW-0449">Lipoprotein</keyword>
<organism evidence="8 9">
    <name type="scientific">Slackia faecicanis</name>
    <dbReference type="NCBI Taxonomy" id="255723"/>
    <lineage>
        <taxon>Bacteria</taxon>
        <taxon>Bacillati</taxon>
        <taxon>Actinomycetota</taxon>
        <taxon>Coriobacteriia</taxon>
        <taxon>Eggerthellales</taxon>
        <taxon>Eggerthellaceae</taxon>
        <taxon>Slackia</taxon>
    </lineage>
</organism>
<accession>A0A3N0AI80</accession>
<dbReference type="Proteomes" id="UP000267368">
    <property type="component" value="Unassembled WGS sequence"/>
</dbReference>
<evidence type="ECO:0008006" key="10">
    <source>
        <dbReference type="Google" id="ProtNLM"/>
    </source>
</evidence>
<comment type="subcellular location">
    <subcellularLocation>
        <location evidence="1">Membrane</location>
        <topology evidence="1">Lipid-anchor</topology>
    </subcellularLocation>
</comment>
<dbReference type="RefSeq" id="WP_123197371.1">
    <property type="nucleotide sequence ID" value="NZ_QICB01000001.1"/>
</dbReference>
<comment type="caution">
    <text evidence="8">The sequence shown here is derived from an EMBL/GenBank/DDBJ whole genome shotgun (WGS) entry which is preliminary data.</text>
</comment>
<evidence type="ECO:0000256" key="4">
    <source>
        <dbReference type="ARBA" id="ARBA00023136"/>
    </source>
</evidence>
<feature type="chain" id="PRO_5039279927" description="Metal ABC transporter substrate-binding protein" evidence="7">
    <location>
        <begin position="21"/>
        <end position="285"/>
    </location>
</feature>
<dbReference type="AlphaFoldDB" id="A0A3N0AI80"/>
<protein>
    <recommendedName>
        <fullName evidence="10">Metal ABC transporter substrate-binding protein</fullName>
    </recommendedName>
</protein>
<dbReference type="SUPFAM" id="SSF53850">
    <property type="entry name" value="Periplasmic binding protein-like II"/>
    <property type="match status" value="2"/>
</dbReference>
<sequence length="285" mass="29230">MKFKKFILSCAGFAAAFALAFSLAGCGGAAKQVAVPSDATNEARALLLLEDQGLITLAEGAGLAATKNDIVENPYGIEIVETEAASLPRVTADVDAAVINGNYAIGAGLDPATAFASEDAASAAADKFANVIVVRAGDEGSVKTAALLAALQSDEVQEFIAAAYSGAVTAVFEPGAAGDIPQAEGDDVVIKVGASPAPHAEILAQVKDVLAAKGWVLEVVEFTDYVQPNVALSEGDLDANYFQHQPYLDDYNAQNGTDLAGVAKIHFEPLSVYPGKSASVEALKQ</sequence>
<dbReference type="EMBL" id="QICB01000001">
    <property type="protein sequence ID" value="RNL21530.1"/>
    <property type="molecule type" value="Genomic_DNA"/>
</dbReference>
<evidence type="ECO:0000256" key="2">
    <source>
        <dbReference type="ARBA" id="ARBA00008973"/>
    </source>
</evidence>
<keyword evidence="9" id="KW-1185">Reference proteome</keyword>
<dbReference type="InterPro" id="IPR004872">
    <property type="entry name" value="Lipoprotein_NlpA"/>
</dbReference>
<evidence type="ECO:0000256" key="6">
    <source>
        <dbReference type="ARBA" id="ARBA00023288"/>
    </source>
</evidence>
<reference evidence="9" key="1">
    <citation type="submission" date="2018-05" db="EMBL/GenBank/DDBJ databases">
        <title>Genome Sequencing of selected type strains of the family Eggerthellaceae.</title>
        <authorList>
            <person name="Danylec N."/>
            <person name="Stoll D.A."/>
            <person name="Doetsch A."/>
            <person name="Huch M."/>
        </authorList>
    </citation>
    <scope>NUCLEOTIDE SEQUENCE [LARGE SCALE GENOMIC DNA]</scope>
    <source>
        <strain evidence="9">DSM 17537</strain>
    </source>
</reference>
<dbReference type="PANTHER" id="PTHR30429:SF0">
    <property type="entry name" value="METHIONINE-BINDING LIPOPROTEIN METQ"/>
    <property type="match status" value="1"/>
</dbReference>
<dbReference type="PROSITE" id="PS51257">
    <property type="entry name" value="PROKAR_LIPOPROTEIN"/>
    <property type="match status" value="1"/>
</dbReference>
<evidence type="ECO:0000256" key="3">
    <source>
        <dbReference type="ARBA" id="ARBA00022729"/>
    </source>
</evidence>
<dbReference type="Gene3D" id="3.40.190.10">
    <property type="entry name" value="Periplasmic binding protein-like II"/>
    <property type="match status" value="4"/>
</dbReference>